<evidence type="ECO:0000256" key="4">
    <source>
        <dbReference type="ARBA" id="ARBA00022559"/>
    </source>
</evidence>
<evidence type="ECO:0000256" key="5">
    <source>
        <dbReference type="ARBA" id="ARBA00022617"/>
    </source>
</evidence>
<evidence type="ECO:0000313" key="19">
    <source>
        <dbReference type="EnsemblPlants" id="AUR62006800-RA:cds"/>
    </source>
</evidence>
<keyword evidence="10 17" id="KW-1015">Disulfide bond</keyword>
<dbReference type="PROSITE" id="PS00435">
    <property type="entry name" value="PEROXIDASE_1"/>
    <property type="match status" value="1"/>
</dbReference>
<feature type="binding site" evidence="15">
    <location>
        <position position="279"/>
    </location>
    <ligand>
        <name>Ca(2+)</name>
        <dbReference type="ChEBI" id="CHEBI:29108"/>
        <label>1</label>
    </ligand>
</feature>
<dbReference type="Gene3D" id="1.10.420.10">
    <property type="entry name" value="Peroxidase, domain 2"/>
    <property type="match status" value="1"/>
</dbReference>
<evidence type="ECO:0000313" key="20">
    <source>
        <dbReference type="Proteomes" id="UP000596660"/>
    </source>
</evidence>
<feature type="binding site" evidence="15">
    <location>
        <position position="283"/>
    </location>
    <ligand>
        <name>Ca(2+)</name>
        <dbReference type="ChEBI" id="CHEBI:29108"/>
        <label>1</label>
    </ligand>
</feature>
<keyword evidence="9 15" id="KW-0408">Iron</keyword>
<evidence type="ECO:0000256" key="13">
    <source>
        <dbReference type="PIRSR" id="PIRSR600823-1"/>
    </source>
</evidence>
<feature type="site" description="Transition state stabilizer" evidence="16">
    <location>
        <position position="269"/>
    </location>
</feature>
<evidence type="ECO:0000256" key="14">
    <source>
        <dbReference type="PIRSR" id="PIRSR600823-2"/>
    </source>
</evidence>
<dbReference type="EC" id="1.11.1.7" evidence="3"/>
<evidence type="ECO:0000256" key="12">
    <source>
        <dbReference type="ARBA" id="ARBA00023324"/>
    </source>
</evidence>
<feature type="disulfide bond" evidence="17">
    <location>
        <begin position="328"/>
        <end position="534"/>
    </location>
</feature>
<keyword evidence="7 15" id="KW-0106">Calcium</keyword>
<dbReference type="CDD" id="cd00693">
    <property type="entry name" value="secretory_peroxidase"/>
    <property type="match status" value="2"/>
</dbReference>
<dbReference type="GO" id="GO:0042744">
    <property type="term" value="P:hydrogen peroxide catabolic process"/>
    <property type="evidence" value="ECO:0007669"/>
    <property type="project" value="UniProtKB-KW"/>
</dbReference>
<dbReference type="GO" id="GO:0006979">
    <property type="term" value="P:response to oxidative stress"/>
    <property type="evidence" value="ECO:0007669"/>
    <property type="project" value="InterPro"/>
</dbReference>
<feature type="binding site" evidence="15">
    <location>
        <position position="461"/>
    </location>
    <ligand>
        <name>Ca(2+)</name>
        <dbReference type="ChEBI" id="CHEBI:29108"/>
        <label>2</label>
    </ligand>
</feature>
<keyword evidence="6 15" id="KW-0479">Metal-binding</keyword>
<feature type="binding site" evidence="15">
    <location>
        <position position="274"/>
    </location>
    <ligand>
        <name>Ca(2+)</name>
        <dbReference type="ChEBI" id="CHEBI:29108"/>
        <label>1</label>
    </ligand>
</feature>
<dbReference type="GO" id="GO:0020037">
    <property type="term" value="F:heme binding"/>
    <property type="evidence" value="ECO:0007669"/>
    <property type="project" value="InterPro"/>
</dbReference>
<feature type="disulfide bond" evidence="17">
    <location>
        <begin position="408"/>
        <end position="440"/>
    </location>
</feature>
<dbReference type="InterPro" id="IPR000823">
    <property type="entry name" value="Peroxidase_pln"/>
</dbReference>
<dbReference type="OMA" id="NCPSAEM"/>
<dbReference type="Gene3D" id="1.10.520.10">
    <property type="match status" value="2"/>
</dbReference>
<dbReference type="GO" id="GO:0140825">
    <property type="term" value="F:lactoperoxidase activity"/>
    <property type="evidence" value="ECO:0007669"/>
    <property type="project" value="UniProtKB-EC"/>
</dbReference>
<dbReference type="PROSITE" id="PS50873">
    <property type="entry name" value="PEROXIDASE_4"/>
    <property type="match status" value="2"/>
</dbReference>
<dbReference type="FunFam" id="1.10.520.10:FF:000001">
    <property type="entry name" value="Peroxidase"/>
    <property type="match status" value="2"/>
</dbReference>
<keyword evidence="11" id="KW-0325">Glycoprotein</keyword>
<evidence type="ECO:0000256" key="10">
    <source>
        <dbReference type="ARBA" id="ARBA00023157"/>
    </source>
</evidence>
<dbReference type="InterPro" id="IPR010255">
    <property type="entry name" value="Haem_peroxidase_sf"/>
</dbReference>
<organism evidence="19 20">
    <name type="scientific">Chenopodium quinoa</name>
    <name type="common">Quinoa</name>
    <dbReference type="NCBI Taxonomy" id="63459"/>
    <lineage>
        <taxon>Eukaryota</taxon>
        <taxon>Viridiplantae</taxon>
        <taxon>Streptophyta</taxon>
        <taxon>Embryophyta</taxon>
        <taxon>Tracheophyta</taxon>
        <taxon>Spermatophyta</taxon>
        <taxon>Magnoliopsida</taxon>
        <taxon>eudicotyledons</taxon>
        <taxon>Gunneridae</taxon>
        <taxon>Pentapetalae</taxon>
        <taxon>Caryophyllales</taxon>
        <taxon>Chenopodiaceae</taxon>
        <taxon>Chenopodioideae</taxon>
        <taxon>Atripliceae</taxon>
        <taxon>Chenopodium</taxon>
    </lineage>
</organism>
<keyword evidence="20" id="KW-1185">Reference proteome</keyword>
<evidence type="ECO:0000256" key="9">
    <source>
        <dbReference type="ARBA" id="ARBA00023004"/>
    </source>
</evidence>
<comment type="cofactor">
    <cofactor evidence="15">
        <name>heme b</name>
        <dbReference type="ChEBI" id="CHEBI:60344"/>
    </cofactor>
    <text evidence="15">Binds 1 heme b (iron(II)-protoporphyrin IX) group per subunit.</text>
</comment>
<dbReference type="Gramene" id="AUR62006800-RA">
    <property type="protein sequence ID" value="AUR62006800-RA:cds"/>
    <property type="gene ID" value="AUR62006800"/>
</dbReference>
<feature type="binding site" evidence="15">
    <location>
        <position position="458"/>
    </location>
    <ligand>
        <name>Ca(2+)</name>
        <dbReference type="ChEBI" id="CHEBI:29108"/>
        <label>2</label>
    </ligand>
</feature>
<dbReference type="PANTHER" id="PTHR31235">
    <property type="entry name" value="PEROXIDASE 25-RELATED"/>
    <property type="match status" value="1"/>
</dbReference>
<evidence type="ECO:0000256" key="8">
    <source>
        <dbReference type="ARBA" id="ARBA00023002"/>
    </source>
</evidence>
<dbReference type="InterPro" id="IPR033905">
    <property type="entry name" value="Secretory_peroxidase"/>
</dbReference>
<feature type="active site" description="Proton acceptor" evidence="13">
    <location>
        <position position="273"/>
    </location>
</feature>
<dbReference type="PROSITE" id="PS00436">
    <property type="entry name" value="PEROXIDASE_2"/>
    <property type="match status" value="2"/>
</dbReference>
<feature type="disulfide bond" evidence="17">
    <location>
        <begin position="275"/>
        <end position="280"/>
    </location>
</feature>
<dbReference type="GO" id="GO:0046872">
    <property type="term" value="F:metal ion binding"/>
    <property type="evidence" value="ECO:0007669"/>
    <property type="project" value="UniProtKB-KW"/>
</dbReference>
<dbReference type="InterPro" id="IPR002016">
    <property type="entry name" value="Haem_peroxidase"/>
</dbReference>
<feature type="disulfide bond" evidence="17">
    <location>
        <begin position="242"/>
        <end position="322"/>
    </location>
</feature>
<evidence type="ECO:0000256" key="11">
    <source>
        <dbReference type="ARBA" id="ARBA00023180"/>
    </source>
</evidence>
<dbReference type="InterPro" id="IPR019793">
    <property type="entry name" value="Peroxidases_heam-ligand_BS"/>
</dbReference>
<feature type="domain" description="Plant heme peroxidase family profile" evidence="18">
    <location>
        <begin position="232"/>
        <end position="538"/>
    </location>
</feature>
<dbReference type="Pfam" id="PF00141">
    <property type="entry name" value="peroxidase"/>
    <property type="match status" value="2"/>
</dbReference>
<dbReference type="EnsemblPlants" id="AUR62006800-RA">
    <property type="protein sequence ID" value="AUR62006800-RA:cds"/>
    <property type="gene ID" value="AUR62006800"/>
</dbReference>
<feature type="domain" description="Plant heme peroxidase family profile" evidence="18">
    <location>
        <begin position="9"/>
        <end position="229"/>
    </location>
</feature>
<reference evidence="19" key="1">
    <citation type="journal article" date="2017" name="Nature">
        <title>The genome of Chenopodium quinoa.</title>
        <authorList>
            <person name="Jarvis D.E."/>
            <person name="Ho Y.S."/>
            <person name="Lightfoot D.J."/>
            <person name="Schmoeckel S.M."/>
            <person name="Li B."/>
            <person name="Borm T.J.A."/>
            <person name="Ohyanagi H."/>
            <person name="Mineta K."/>
            <person name="Michell C.T."/>
            <person name="Saber N."/>
            <person name="Kharbatia N.M."/>
            <person name="Rupper R.R."/>
            <person name="Sharp A.R."/>
            <person name="Dally N."/>
            <person name="Boughton B.A."/>
            <person name="Woo Y.H."/>
            <person name="Gao G."/>
            <person name="Schijlen E.G.W.M."/>
            <person name="Guo X."/>
            <person name="Momin A.A."/>
            <person name="Negrao S."/>
            <person name="Al-Babili S."/>
            <person name="Gehring C."/>
            <person name="Roessner U."/>
            <person name="Jung C."/>
            <person name="Murphy K."/>
            <person name="Arold S.T."/>
            <person name="Gojobori T."/>
            <person name="van der Linden C.G."/>
            <person name="van Loo E.N."/>
            <person name="Jellen E.N."/>
            <person name="Maughan P.J."/>
            <person name="Tester M."/>
        </authorList>
    </citation>
    <scope>NUCLEOTIDE SEQUENCE [LARGE SCALE GENOMIC DNA]</scope>
    <source>
        <strain evidence="19">cv. PI 614886</strain>
    </source>
</reference>
<dbReference type="Proteomes" id="UP000596660">
    <property type="component" value="Unplaced"/>
</dbReference>
<dbReference type="AlphaFoldDB" id="A0A803L4L1"/>
<comment type="catalytic activity">
    <reaction evidence="1">
        <text>2 a phenolic donor + H2O2 = 2 a phenolic radical donor + 2 H2O</text>
        <dbReference type="Rhea" id="RHEA:56136"/>
        <dbReference type="ChEBI" id="CHEBI:15377"/>
        <dbReference type="ChEBI" id="CHEBI:16240"/>
        <dbReference type="ChEBI" id="CHEBI:139520"/>
        <dbReference type="ChEBI" id="CHEBI:139521"/>
        <dbReference type="EC" id="1.11.1.7"/>
    </reaction>
</comment>
<dbReference type="SUPFAM" id="SSF48113">
    <property type="entry name" value="Heme-dependent peroxidases"/>
    <property type="match status" value="2"/>
</dbReference>
<dbReference type="FunFam" id="1.10.420.10:FF:000001">
    <property type="entry name" value="Peroxidase"/>
    <property type="match status" value="1"/>
</dbReference>
<evidence type="ECO:0000256" key="6">
    <source>
        <dbReference type="ARBA" id="ARBA00022723"/>
    </source>
</evidence>
<evidence type="ECO:0000259" key="18">
    <source>
        <dbReference type="PROSITE" id="PS50873"/>
    </source>
</evidence>
<evidence type="ECO:0000256" key="7">
    <source>
        <dbReference type="ARBA" id="ARBA00022837"/>
    </source>
</evidence>
<proteinExistence type="inferred from homology"/>
<protein>
    <recommendedName>
        <fullName evidence="3">peroxidase</fullName>
        <ecNumber evidence="3">1.11.1.7</ecNumber>
    </recommendedName>
</protein>
<evidence type="ECO:0000256" key="2">
    <source>
        <dbReference type="ARBA" id="ARBA00006873"/>
    </source>
</evidence>
<feature type="binding site" evidence="14">
    <location>
        <position position="370"/>
    </location>
    <ligand>
        <name>substrate</name>
    </ligand>
</feature>
<evidence type="ECO:0000256" key="15">
    <source>
        <dbReference type="PIRSR" id="PIRSR600823-3"/>
    </source>
</evidence>
<keyword evidence="8" id="KW-0560">Oxidoreductase</keyword>
<dbReference type="PRINTS" id="PR00458">
    <property type="entry name" value="PEROXIDASE"/>
</dbReference>
<dbReference type="PRINTS" id="PR00461">
    <property type="entry name" value="PLPEROXIDASE"/>
</dbReference>
<feature type="binding site" evidence="15">
    <location>
        <position position="277"/>
    </location>
    <ligand>
        <name>Ca(2+)</name>
        <dbReference type="ChEBI" id="CHEBI:29108"/>
        <label>1</label>
    </ligand>
</feature>
<comment type="cofactor">
    <cofactor evidence="15">
        <name>Ca(2+)</name>
        <dbReference type="ChEBI" id="CHEBI:29108"/>
    </cofactor>
    <text evidence="15">Binds 2 calcium ions per subunit.</text>
</comment>
<evidence type="ECO:0000256" key="17">
    <source>
        <dbReference type="PIRSR" id="PIRSR600823-5"/>
    </source>
</evidence>
<comment type="similarity">
    <text evidence="2">Belongs to the peroxidase family. Ascorbate peroxidase subfamily.</text>
</comment>
<evidence type="ECO:0000256" key="16">
    <source>
        <dbReference type="PIRSR" id="PIRSR600823-4"/>
    </source>
</evidence>
<feature type="binding site" evidence="15">
    <location>
        <position position="281"/>
    </location>
    <ligand>
        <name>Ca(2+)</name>
        <dbReference type="ChEBI" id="CHEBI:29108"/>
        <label>1</label>
    </ligand>
</feature>
<name>A0A803L4L1_CHEQI</name>
<evidence type="ECO:0000256" key="1">
    <source>
        <dbReference type="ARBA" id="ARBA00000189"/>
    </source>
</evidence>
<feature type="binding site" description="axial binding residue" evidence="15">
    <location>
        <position position="400"/>
    </location>
    <ligand>
        <name>heme b</name>
        <dbReference type="ChEBI" id="CHEBI:60344"/>
    </ligand>
    <ligandPart>
        <name>Fe</name>
        <dbReference type="ChEBI" id="CHEBI:18248"/>
    </ligandPart>
</feature>
<keyword evidence="12" id="KW-0376">Hydrogen peroxide</keyword>
<accession>A0A803L4L1</accession>
<feature type="binding site" evidence="15">
    <location>
        <position position="295"/>
    </location>
    <ligand>
        <name>Ca(2+)</name>
        <dbReference type="ChEBI" id="CHEBI:29108"/>
        <label>1</label>
    </ligand>
</feature>
<sequence>MSTVCLASNLQVGFYQQTCPSAESTVRNVVNKVVSQNPRLGAALIRMHFHDCFVRGCDASILLDSIPGNQAEKEHPANNPSLQGYEVIDEAKAELEAKCPNTVSCADIIAFAARDSALKLGRINYVVQAGRRDGLVSNINDPTGNIPRPTSNLEQLQENFARKTLSLEEMVTLSGAHSIGVSHCSAFNETHPQYPSLDPRLASVLRERCPNSPATTDPTVPLDFVTPNSTATLEAGFYQSTCPSAEAIVRRSVYRAITQDPGLGAGLIRMHFHDCFVRGCDASILLDSTLSNPSEKENQANGPSLRGYEVIDEAKAELEFNCPGTVSCADILAFAARDSVLKLGGISYQVPAGRRDGRVSIKDEPTQNLPSPNSTVEQLQQMFATKGLTLQEMVALSGAHSIGRVTRCSVFSHRLHTFNATHVQDPAMDLNFASEMKNNCPSITSAGGVSDNVEVPLDGFTPSRLDNRYFRNLETGRGLLASDQALMYNPRTASMVRMFAKYGRVWMTEFVNAMTRMGSIEVLTGTQGEIRRNCKLVNL</sequence>
<keyword evidence="4" id="KW-0575">Peroxidase</keyword>
<feature type="binding site" evidence="15">
    <location>
        <position position="466"/>
    </location>
    <ligand>
        <name>Ca(2+)</name>
        <dbReference type="ChEBI" id="CHEBI:29108"/>
        <label>2</label>
    </ligand>
</feature>
<reference evidence="19" key="2">
    <citation type="submission" date="2021-03" db="UniProtKB">
        <authorList>
            <consortium name="EnsemblPlants"/>
        </authorList>
    </citation>
    <scope>IDENTIFICATION</scope>
</reference>
<dbReference type="InterPro" id="IPR019794">
    <property type="entry name" value="Peroxidases_AS"/>
</dbReference>
<keyword evidence="5" id="KW-0349">Heme</keyword>
<evidence type="ECO:0000256" key="3">
    <source>
        <dbReference type="ARBA" id="ARBA00012313"/>
    </source>
</evidence>